<comment type="catalytic activity">
    <reaction evidence="5">
        <text>pseudouridine(1915) in 23S rRNA + S-adenosyl-L-methionine = N(3)-methylpseudouridine(1915) in 23S rRNA + S-adenosyl-L-homocysteine + H(+)</text>
        <dbReference type="Rhea" id="RHEA:42752"/>
        <dbReference type="Rhea" id="RHEA-COMP:10221"/>
        <dbReference type="Rhea" id="RHEA-COMP:10222"/>
        <dbReference type="ChEBI" id="CHEBI:15378"/>
        <dbReference type="ChEBI" id="CHEBI:57856"/>
        <dbReference type="ChEBI" id="CHEBI:59789"/>
        <dbReference type="ChEBI" id="CHEBI:65314"/>
        <dbReference type="ChEBI" id="CHEBI:74486"/>
        <dbReference type="EC" id="2.1.1.177"/>
    </reaction>
</comment>
<evidence type="ECO:0000256" key="3">
    <source>
        <dbReference type="ARBA" id="ARBA00022691"/>
    </source>
</evidence>
<feature type="binding site" evidence="5">
    <location>
        <position position="69"/>
    </location>
    <ligand>
        <name>S-adenosyl-L-methionine</name>
        <dbReference type="ChEBI" id="CHEBI:59789"/>
    </ligand>
</feature>
<feature type="binding site" evidence="5">
    <location>
        <begin position="112"/>
        <end position="117"/>
    </location>
    <ligand>
        <name>S-adenosyl-L-methionine</name>
        <dbReference type="ChEBI" id="CHEBI:59789"/>
    </ligand>
</feature>
<accession>A0A0D5ZIX9</accession>
<dbReference type="Pfam" id="PF02590">
    <property type="entry name" value="SPOUT_MTase"/>
    <property type="match status" value="1"/>
</dbReference>
<dbReference type="EC" id="2.1.1.177" evidence="5"/>
<dbReference type="PANTHER" id="PTHR33603">
    <property type="entry name" value="METHYLTRANSFERASE"/>
    <property type="match status" value="1"/>
</dbReference>
<organism evidence="7">
    <name type="scientific">Mycoplasmopsis gallinacea</name>
    <dbReference type="NCBI Taxonomy" id="29556"/>
    <lineage>
        <taxon>Bacteria</taxon>
        <taxon>Bacillati</taxon>
        <taxon>Mycoplasmatota</taxon>
        <taxon>Mycoplasmoidales</taxon>
        <taxon>Metamycoplasmataceae</taxon>
        <taxon>Mycoplasmopsis</taxon>
    </lineage>
</organism>
<evidence type="ECO:0000256" key="4">
    <source>
        <dbReference type="ARBA" id="ARBA00038303"/>
    </source>
</evidence>
<comment type="function">
    <text evidence="5">Specifically methylates the pseudouridine at position 1915 (m3Psi1915) in 23S rRNA.</text>
</comment>
<comment type="similarity">
    <text evidence="4 5">Belongs to the RNA methyltransferase RlmH family.</text>
</comment>
<dbReference type="HAMAP" id="MF_00658">
    <property type="entry name" value="23SrRNA_methyltr_H"/>
    <property type="match status" value="1"/>
</dbReference>
<evidence type="ECO:0000256" key="1">
    <source>
        <dbReference type="ARBA" id="ARBA00022603"/>
    </source>
</evidence>
<evidence type="ECO:0000313" key="7">
    <source>
        <dbReference type="Proteomes" id="UP000032722"/>
    </source>
</evidence>
<dbReference type="CDD" id="cd18081">
    <property type="entry name" value="RlmH-like"/>
    <property type="match status" value="1"/>
</dbReference>
<dbReference type="Proteomes" id="UP000032722">
    <property type="component" value="Chromosome"/>
</dbReference>
<dbReference type="AlphaFoldDB" id="A0A0D5ZIX9"/>
<dbReference type="SUPFAM" id="SSF75217">
    <property type="entry name" value="alpha/beta knot"/>
    <property type="match status" value="1"/>
</dbReference>
<proteinExistence type="inferred from homology"/>
<dbReference type="PATRIC" id="fig|29556.3.peg.10"/>
<keyword evidence="2 5" id="KW-0808">Transferase</keyword>
<evidence type="ECO:0000256" key="5">
    <source>
        <dbReference type="HAMAP-Rule" id="MF_00658"/>
    </source>
</evidence>
<comment type="subcellular location">
    <subcellularLocation>
        <location evidence="5">Cytoplasm</location>
    </subcellularLocation>
</comment>
<evidence type="ECO:0000256" key="2">
    <source>
        <dbReference type="ARBA" id="ARBA00022679"/>
    </source>
</evidence>
<dbReference type="InterPro" id="IPR003742">
    <property type="entry name" value="RlmH-like"/>
</dbReference>
<dbReference type="PIRSF" id="PIRSF004505">
    <property type="entry name" value="MT_bac"/>
    <property type="match status" value="1"/>
</dbReference>
<comment type="subunit">
    <text evidence="5">Homodimer.</text>
</comment>
<keyword evidence="1 5" id="KW-0489">Methyltransferase</keyword>
<gene>
    <name evidence="5" type="primary">rlmH</name>
    <name evidence="6" type="ORF">VO56_00045</name>
</gene>
<keyword evidence="5" id="KW-0963">Cytoplasm</keyword>
<sequence>MKLNIVAVGSLSKEYQVLFNDYVKKIEFFCKVNVIEIKEQKIDNIELKIKKETEMILSKIPKNSNVIYLSTKAKQYDSVEFASLFTNIDNTTFVIGGSNGVDESYFEKKVNFSKMTFPHQLFRVMLIEQIYRGFSIVNNIKYHK</sequence>
<keyword evidence="3 5" id="KW-0949">S-adenosyl-L-methionine</keyword>
<evidence type="ECO:0000313" key="6">
    <source>
        <dbReference type="EMBL" id="AKA49687.1"/>
    </source>
</evidence>
<dbReference type="EMBL" id="CP011021">
    <property type="protein sequence ID" value="AKA49687.1"/>
    <property type="molecule type" value="Genomic_DNA"/>
</dbReference>
<dbReference type="GO" id="GO:0070038">
    <property type="term" value="F:rRNA (pseudouridine-N3-)-methyltransferase activity"/>
    <property type="evidence" value="ECO:0007669"/>
    <property type="project" value="UniProtKB-UniRule"/>
</dbReference>
<dbReference type="KEGG" id="mgb:VO56_00045"/>
<keyword evidence="5" id="KW-0698">rRNA processing</keyword>
<dbReference type="GO" id="GO:0005737">
    <property type="term" value="C:cytoplasm"/>
    <property type="evidence" value="ECO:0007669"/>
    <property type="project" value="UniProtKB-SubCell"/>
</dbReference>
<dbReference type="PANTHER" id="PTHR33603:SF1">
    <property type="entry name" value="RIBOSOMAL RNA LARGE SUBUNIT METHYLTRANSFERASE H"/>
    <property type="match status" value="1"/>
</dbReference>
<name>A0A0D5ZIX9_9BACT</name>
<reference evidence="6 7" key="1">
    <citation type="journal article" date="2015" name="Genome Announc.">
        <title>Complete Genome Sequence of Mycoplasma meleagridis, a Possible Emerging Pathogen in Chickens.</title>
        <authorList>
            <person name="Abolnik C."/>
        </authorList>
    </citation>
    <scope>NUCLEOTIDE SEQUENCE [LARGE SCALE GENOMIC DNA]</scope>
    <source>
        <strain evidence="6 7">B2096 8B</strain>
    </source>
</reference>
<dbReference type="HOGENOM" id="CLU_100552_2_0_14"/>
<dbReference type="Gene3D" id="3.40.1280.10">
    <property type="match status" value="1"/>
</dbReference>
<dbReference type="InterPro" id="IPR029028">
    <property type="entry name" value="Alpha/beta_knot_MTases"/>
</dbReference>
<protein>
    <recommendedName>
        <fullName evidence="5">Ribosomal RNA large subunit methyltransferase H</fullName>
        <ecNumber evidence="5">2.1.1.177</ecNumber>
    </recommendedName>
    <alternativeName>
        <fullName evidence="5">23S rRNA (pseudouridine1915-N3)-methyltransferase</fullName>
    </alternativeName>
    <alternativeName>
        <fullName evidence="5">23S rRNA m3Psi1915 methyltransferase</fullName>
    </alternativeName>
    <alternativeName>
        <fullName evidence="5">rRNA (pseudouridine-N3-)-methyltransferase RlmH</fullName>
    </alternativeName>
</protein>
<feature type="binding site" evidence="5">
    <location>
        <position position="96"/>
    </location>
    <ligand>
        <name>S-adenosyl-L-methionine</name>
        <dbReference type="ChEBI" id="CHEBI:59789"/>
    </ligand>
</feature>
<dbReference type="InterPro" id="IPR029026">
    <property type="entry name" value="tRNA_m1G_MTases_N"/>
</dbReference>